<feature type="signal peptide" evidence="1">
    <location>
        <begin position="1"/>
        <end position="23"/>
    </location>
</feature>
<dbReference type="AlphaFoldDB" id="A0A1H3IRX5"/>
<proteinExistence type="predicted"/>
<protein>
    <recommendedName>
        <fullName evidence="4">DUF1853 domain-containing protein</fullName>
    </recommendedName>
</protein>
<dbReference type="STRING" id="595670.SAMN05421643_10758"/>
<keyword evidence="1" id="KW-0732">Signal</keyword>
<organism evidence="2 3">
    <name type="scientific">Acinetobacter kyonggiensis</name>
    <dbReference type="NCBI Taxonomy" id="595670"/>
    <lineage>
        <taxon>Bacteria</taxon>
        <taxon>Pseudomonadati</taxon>
        <taxon>Pseudomonadota</taxon>
        <taxon>Gammaproteobacteria</taxon>
        <taxon>Moraxellales</taxon>
        <taxon>Moraxellaceae</taxon>
        <taxon>Acinetobacter</taxon>
    </lineage>
</organism>
<evidence type="ECO:0000256" key="1">
    <source>
        <dbReference type="SAM" id="SignalP"/>
    </source>
</evidence>
<evidence type="ECO:0008006" key="4">
    <source>
        <dbReference type="Google" id="ProtNLM"/>
    </source>
</evidence>
<reference evidence="3" key="1">
    <citation type="submission" date="2016-10" db="EMBL/GenBank/DDBJ databases">
        <authorList>
            <person name="Varghese N."/>
            <person name="Submissions S."/>
        </authorList>
    </citation>
    <scope>NUCLEOTIDE SEQUENCE [LARGE SCALE GENOMIC DNA]</scope>
    <source>
        <strain evidence="3">ANC 5109</strain>
    </source>
</reference>
<evidence type="ECO:0000313" key="3">
    <source>
        <dbReference type="Proteomes" id="UP000199035"/>
    </source>
</evidence>
<dbReference type="Proteomes" id="UP000199035">
    <property type="component" value="Unassembled WGS sequence"/>
</dbReference>
<dbReference type="EMBL" id="FNPK01000007">
    <property type="protein sequence ID" value="SDY30480.1"/>
    <property type="molecule type" value="Genomic_DNA"/>
</dbReference>
<name>A0A1H3IRX5_9GAMM</name>
<keyword evidence="3" id="KW-1185">Reference proteome</keyword>
<sequence>MFLSVIRCNSALFNLALGVSMFALNQASDLHEPWLQFKNLLVRQLAFCVCSPNTLSSIPPELELKHTFELHNTETWATHFQHYHSRLLHLDQHPQELEAFLQQLKSTRLGLRFEMFIWFWLLDHSYHPYELLGHSIQKIAGPKTLGELDFLLRNTESNKIEHWEVALKYYLAERDFSLAYWYGLNRSDTLLRKLNHFSQKQFQFEDALEYQIEQRFVVLKGQLYLPIEHSQNPIPTWVNSQRRLGCWGSVIPAQDSAFYRLQRQEWICPQADLSSKTAHWWINGLYQQQDQSHIYMFRNAALLSQGFKR</sequence>
<gene>
    <name evidence="2" type="ORF">SAMN05421643_10758</name>
</gene>
<feature type="chain" id="PRO_5011770924" description="DUF1853 domain-containing protein" evidence="1">
    <location>
        <begin position="24"/>
        <end position="309"/>
    </location>
</feature>
<accession>A0A1H3IRX5</accession>
<dbReference type="Pfam" id="PF08907">
    <property type="entry name" value="DUF1853"/>
    <property type="match status" value="1"/>
</dbReference>
<dbReference type="InterPro" id="IPR015003">
    <property type="entry name" value="DUF1853"/>
</dbReference>
<evidence type="ECO:0000313" key="2">
    <source>
        <dbReference type="EMBL" id="SDY30480.1"/>
    </source>
</evidence>